<proteinExistence type="inferred from homology"/>
<evidence type="ECO:0000259" key="6">
    <source>
        <dbReference type="PROSITE" id="PS50203"/>
    </source>
</evidence>
<evidence type="ECO:0000256" key="4">
    <source>
        <dbReference type="ARBA" id="ARBA00022807"/>
    </source>
</evidence>
<keyword evidence="7" id="KW-0496">Mitochondrion</keyword>
<geneLocation type="mitochondrion" evidence="7"/>
<reference evidence="7 8" key="1">
    <citation type="submission" date="2018-03" db="EMBL/GenBank/DDBJ databases">
        <authorList>
            <person name="Fogelqvist J."/>
        </authorList>
    </citation>
    <scope>NUCLEOTIDE SEQUENCE [LARGE SCALE GENOMIC DNA]</scope>
</reference>
<gene>
    <name evidence="7" type="ORF">PLBR_LOCUS6276</name>
</gene>
<dbReference type="EMBL" id="OVEO01000011">
    <property type="protein sequence ID" value="SPQ99061.1"/>
    <property type="molecule type" value="Genomic_DNA"/>
</dbReference>
<keyword evidence="2" id="KW-0645">Protease</keyword>
<dbReference type="PANTHER" id="PTHR10183">
    <property type="entry name" value="CALPAIN"/>
    <property type="match status" value="1"/>
</dbReference>
<evidence type="ECO:0000256" key="1">
    <source>
        <dbReference type="ARBA" id="ARBA00007623"/>
    </source>
</evidence>
<evidence type="ECO:0000256" key="5">
    <source>
        <dbReference type="PROSITE-ProRule" id="PRU00239"/>
    </source>
</evidence>
<dbReference type="Proteomes" id="UP000290189">
    <property type="component" value="Unassembled WGS sequence"/>
</dbReference>
<evidence type="ECO:0000256" key="3">
    <source>
        <dbReference type="ARBA" id="ARBA00022801"/>
    </source>
</evidence>
<dbReference type="InterPro" id="IPR038765">
    <property type="entry name" value="Papain-like_cys_pep_sf"/>
</dbReference>
<accession>A0A3P3YFU4</accession>
<name>A0A3P3YFU4_PLABS</name>
<dbReference type="GO" id="GO:0006508">
    <property type="term" value="P:proteolysis"/>
    <property type="evidence" value="ECO:0007669"/>
    <property type="project" value="UniProtKB-KW"/>
</dbReference>
<dbReference type="InterPro" id="IPR036213">
    <property type="entry name" value="Calpain_III_sf"/>
</dbReference>
<keyword evidence="4" id="KW-0788">Thiol protease</keyword>
<comment type="caution">
    <text evidence="5">Lacks conserved residue(s) required for the propagation of feature annotation.</text>
</comment>
<dbReference type="SMART" id="SM00230">
    <property type="entry name" value="CysPc"/>
    <property type="match status" value="1"/>
</dbReference>
<feature type="domain" description="Calpain catalytic" evidence="6">
    <location>
        <begin position="635"/>
        <end position="935"/>
    </location>
</feature>
<dbReference type="InterPro" id="IPR022684">
    <property type="entry name" value="Calpain_cysteine_protease"/>
</dbReference>
<protein>
    <recommendedName>
        <fullName evidence="6">Calpain catalytic domain-containing protein</fullName>
    </recommendedName>
</protein>
<dbReference type="Pfam" id="PF00648">
    <property type="entry name" value="Peptidase_C2"/>
    <property type="match status" value="1"/>
</dbReference>
<dbReference type="AlphaFoldDB" id="A0A3P3YFU4"/>
<organism evidence="7 8">
    <name type="scientific">Plasmodiophora brassicae</name>
    <name type="common">Clubroot disease agent</name>
    <dbReference type="NCBI Taxonomy" id="37360"/>
    <lineage>
        <taxon>Eukaryota</taxon>
        <taxon>Sar</taxon>
        <taxon>Rhizaria</taxon>
        <taxon>Endomyxa</taxon>
        <taxon>Phytomyxea</taxon>
        <taxon>Plasmodiophorida</taxon>
        <taxon>Plasmodiophoridae</taxon>
        <taxon>Plasmodiophora</taxon>
    </lineage>
</organism>
<evidence type="ECO:0000256" key="2">
    <source>
        <dbReference type="ARBA" id="ARBA00022670"/>
    </source>
</evidence>
<dbReference type="PROSITE" id="PS50203">
    <property type="entry name" value="CALPAIN_CAT"/>
    <property type="match status" value="1"/>
</dbReference>
<evidence type="ECO:0000313" key="8">
    <source>
        <dbReference type="Proteomes" id="UP000290189"/>
    </source>
</evidence>
<dbReference type="SUPFAM" id="SSF54001">
    <property type="entry name" value="Cysteine proteinases"/>
    <property type="match status" value="1"/>
</dbReference>
<keyword evidence="3" id="KW-0378">Hydrolase</keyword>
<dbReference type="GO" id="GO:0004198">
    <property type="term" value="F:calcium-dependent cysteine-type endopeptidase activity"/>
    <property type="evidence" value="ECO:0007669"/>
    <property type="project" value="InterPro"/>
</dbReference>
<evidence type="ECO:0000313" key="7">
    <source>
        <dbReference type="EMBL" id="SPQ99061.1"/>
    </source>
</evidence>
<dbReference type="Gene3D" id="2.60.120.380">
    <property type="match status" value="1"/>
</dbReference>
<dbReference type="Gene3D" id="3.90.70.10">
    <property type="entry name" value="Cysteine proteinases"/>
    <property type="match status" value="1"/>
</dbReference>
<comment type="similarity">
    <text evidence="1">Belongs to the peptidase C2 family.</text>
</comment>
<dbReference type="PANTHER" id="PTHR10183:SF379">
    <property type="entry name" value="CALPAIN-5"/>
    <property type="match status" value="1"/>
</dbReference>
<dbReference type="InterPro" id="IPR001300">
    <property type="entry name" value="Peptidase_C2_calpain_cat"/>
</dbReference>
<sequence length="1118" mass="121152">MIGSDEPDAHLLLPKFASWCSQSATFAALTNPIVDQLGANTPAPVATVQQVVTTGGAGSRSLGRISGCWTDGLNGGINSTDNPQFLLRLRVPKAKSRLVPCTIILQRVDDGPQAHPLYLYVFKRATGSSRCPAGITHRMVESTGHQLVEVTQASQTRVAVVNAKLMGAPESYIVMPCLQTPAVNGAFTISVKTSALVRADITQLPIVQVRYTGAWSSAATGKCHVLLRLPPFQLAKVALIDRNTEDDQQDDSNSAIRCTSVNTKSQVIIRSDPGTHSQVIIDNRSGTTDQELWVHPTASAQKTSGAFDIVVTASNDVKGRATLTPVAVTTVVGAWAAGHPSQTPQILLRFLSPQTGLARVQIALHRTDGGPKVGIVVCVYQVTDPLTMVRLPAAPLFQSRYAVTDSVTFVVTLPTTPLFVIMPLLERSDVSGTFTLAVQKRNLRVDGTVDDIEIIDPSALSTTGLQLQTLPSPSMTRLRGRWDAAQVSPCHVEHPQFLLKSKTPTMVHIEVVADTDPNLPADGPHLFVYRGLQRDARRKSLDDVDLIESSSPTSSRTSLTLRYEPQDVSSFVIVVGRRRPGRFVICVTASCETVSLTALPPAPAIVPVEGPGNEPSAPSTSYADAVKRCERDEAAFVDAAFPPGRAAIGGPDRFASAVRGWMRIGDVCDSPRLSADGVAFEDIQLHCRDLSFLVQALSALGVRAGRLVRRAFTPASSSASPWGVYSVRLHDYQRRHPVDVVVDDYIPVDDMHRPCFVRCCDPNLVWILLLVKAFAKMHGSYYALSTASRNDDAVPMAVYALTGEVPARVTLGLSDDDDDRVWPAVYDATHDGGVCVCCVPRRPWELAEQGIPLPWHQGYALVDTVQSGSVRLGVVRRTWGRHEPFEGRWALGSDAWNTSGDSKAFAADEIDPVSFFVDLTELRRMFSSVVLCPIPHDISGPFVYETMQTGVFHETLSEGTGRTGNPQFLFAARHGSVAISLRVPFVELRHRHRLSLTLCRVTSKTPLPLSKIAPGQVVACSAEPVPGRASNTNRDGARLEVTLPVRRSHRPILYVVIVGYGSSGAEAPFTITMQSTERTFLSRVAHVDQRACDDVLSRCLADPMIVPEPEKLATSAQQ</sequence>
<dbReference type="PRINTS" id="PR00704">
    <property type="entry name" value="CALPAIN"/>
</dbReference>
<dbReference type="SUPFAM" id="SSF49758">
    <property type="entry name" value="Calpain large subunit, middle domain (domain III)"/>
    <property type="match status" value="1"/>
</dbReference>